<feature type="compositionally biased region" description="Basic and acidic residues" evidence="1">
    <location>
        <begin position="22"/>
        <end position="72"/>
    </location>
</feature>
<reference evidence="2 3" key="1">
    <citation type="submission" date="2022-10" db="EMBL/GenBank/DDBJ databases">
        <authorList>
            <person name="Xie J."/>
            <person name="Shen N."/>
        </authorList>
    </citation>
    <scope>NUCLEOTIDE SEQUENCE [LARGE SCALE GENOMIC DNA]</scope>
    <source>
        <strain evidence="2 3">YIM65594</strain>
    </source>
</reference>
<comment type="caution">
    <text evidence="2">The sequence shown here is derived from an EMBL/GenBank/DDBJ whole genome shotgun (WGS) entry which is preliminary data.</text>
</comment>
<evidence type="ECO:0000256" key="1">
    <source>
        <dbReference type="SAM" id="MobiDB-lite"/>
    </source>
</evidence>
<dbReference type="RefSeq" id="WP_326019122.1">
    <property type="nucleotide sequence ID" value="NZ_JAOZYC010000131.1"/>
</dbReference>
<proteinExistence type="predicted"/>
<sequence>MGTDPPDSSTFSDVIGPWADAGTERDRQADEREADADVREAVADEREVGADERERDLNAREGREDRRARLAGEEAPSALQRSQEASDRARALLAASEDRMARADANVARAVAHKAREDWATQQEIATSGRLLDSADMSRQANLDIYVQQLHARYLTAAARLADAHDMVARHHEHLAQDDASTAEVHRGRSRQERQAALHIRTAAHQATYPEDAAVSADLPPDVHHTP</sequence>
<evidence type="ECO:0000313" key="2">
    <source>
        <dbReference type="EMBL" id="MEB8340301.1"/>
    </source>
</evidence>
<dbReference type="Proteomes" id="UP001354931">
    <property type="component" value="Unassembled WGS sequence"/>
</dbReference>
<feature type="compositionally biased region" description="Polar residues" evidence="1">
    <location>
        <begin position="1"/>
        <end position="12"/>
    </location>
</feature>
<organism evidence="2 3">
    <name type="scientific">Streptomyces endophyticus</name>
    <dbReference type="NCBI Taxonomy" id="714166"/>
    <lineage>
        <taxon>Bacteria</taxon>
        <taxon>Bacillati</taxon>
        <taxon>Actinomycetota</taxon>
        <taxon>Actinomycetes</taxon>
        <taxon>Kitasatosporales</taxon>
        <taxon>Streptomycetaceae</taxon>
        <taxon>Streptomyces</taxon>
    </lineage>
</organism>
<accession>A0ABU6F8G1</accession>
<keyword evidence="3" id="KW-1185">Reference proteome</keyword>
<evidence type="ECO:0000313" key="3">
    <source>
        <dbReference type="Proteomes" id="UP001354931"/>
    </source>
</evidence>
<name>A0ABU6F8G1_9ACTN</name>
<dbReference type="EMBL" id="JAOZYC010000131">
    <property type="protein sequence ID" value="MEB8340301.1"/>
    <property type="molecule type" value="Genomic_DNA"/>
</dbReference>
<feature type="region of interest" description="Disordered" evidence="1">
    <location>
        <begin position="1"/>
        <end position="86"/>
    </location>
</feature>
<protein>
    <submittedName>
        <fullName evidence="2">Uncharacterized protein</fullName>
    </submittedName>
</protein>
<gene>
    <name evidence="2" type="ORF">OKJ99_22670</name>
</gene>